<dbReference type="AlphaFoldDB" id="A0A3N1CW25"/>
<evidence type="ECO:0000313" key="3">
    <source>
        <dbReference type="Proteomes" id="UP000272400"/>
    </source>
</evidence>
<dbReference type="EMBL" id="RJKE01000001">
    <property type="protein sequence ID" value="ROO85499.1"/>
    <property type="molecule type" value="Genomic_DNA"/>
</dbReference>
<organism evidence="2 3">
    <name type="scientific">Actinocorallia herbida</name>
    <dbReference type="NCBI Taxonomy" id="58109"/>
    <lineage>
        <taxon>Bacteria</taxon>
        <taxon>Bacillati</taxon>
        <taxon>Actinomycetota</taxon>
        <taxon>Actinomycetes</taxon>
        <taxon>Streptosporangiales</taxon>
        <taxon>Thermomonosporaceae</taxon>
        <taxon>Actinocorallia</taxon>
    </lineage>
</organism>
<evidence type="ECO:0000313" key="2">
    <source>
        <dbReference type="EMBL" id="ROO85499.1"/>
    </source>
</evidence>
<feature type="region of interest" description="Disordered" evidence="1">
    <location>
        <begin position="208"/>
        <end position="265"/>
    </location>
</feature>
<dbReference type="RefSeq" id="WP_123665002.1">
    <property type="nucleotide sequence ID" value="NZ_RJKE01000001.1"/>
</dbReference>
<comment type="caution">
    <text evidence="2">The sequence shown here is derived from an EMBL/GenBank/DDBJ whole genome shotgun (WGS) entry which is preliminary data.</text>
</comment>
<proteinExistence type="predicted"/>
<gene>
    <name evidence="2" type="ORF">EDD29_3044</name>
</gene>
<reference evidence="2 3" key="1">
    <citation type="submission" date="2018-11" db="EMBL/GenBank/DDBJ databases">
        <title>Sequencing the genomes of 1000 actinobacteria strains.</title>
        <authorList>
            <person name="Klenk H.-P."/>
        </authorList>
    </citation>
    <scope>NUCLEOTIDE SEQUENCE [LARGE SCALE GENOMIC DNA]</scope>
    <source>
        <strain evidence="2 3">DSM 44254</strain>
    </source>
</reference>
<name>A0A3N1CW25_9ACTN</name>
<dbReference type="SUPFAM" id="SSF63829">
    <property type="entry name" value="Calcium-dependent phosphotriesterase"/>
    <property type="match status" value="1"/>
</dbReference>
<dbReference type="Proteomes" id="UP000272400">
    <property type="component" value="Unassembled WGS sequence"/>
</dbReference>
<keyword evidence="3" id="KW-1185">Reference proteome</keyword>
<feature type="compositionally biased region" description="Pro residues" evidence="1">
    <location>
        <begin position="233"/>
        <end position="243"/>
    </location>
</feature>
<feature type="compositionally biased region" description="Low complexity" evidence="1">
    <location>
        <begin position="244"/>
        <end position="255"/>
    </location>
</feature>
<accession>A0A3N1CW25</accession>
<dbReference type="OrthoDB" id="4609290at2"/>
<evidence type="ECO:0000256" key="1">
    <source>
        <dbReference type="SAM" id="MobiDB-lite"/>
    </source>
</evidence>
<protein>
    <submittedName>
        <fullName evidence="2">Uncharacterized protein</fullName>
    </submittedName>
</protein>
<sequence length="557" mass="60264">MNNDQSGAGWDGLVRWNGGRWAVAKRLPRARDAAYPPTGLTVLGRNDVRVFTRDGQRSTTAWRYDGRAWKSRKSRFLSAFEVLPNGTMWAANTTGGEDESFLFRNDGGGRRKQPVESTLGCTPADEDGGYGERLIWEVEATSKKNVFVGYSDRVLRWDGARWSLFARGLFGGLTRDRAGAFWSIGLNYRALPYSEVLRVSPTGDVTALPYTGPPRGSISTGCPWPRPGGSSPWAPPRPRPALPPSAATTSGASRSEAARGGRRRAGRRIRLGADLPLRWRWSAAAGGITVTVMSDVQGQQPARQVVIGAEVAAVLGPEKVAELLAGPEPGEYECVICDGPGDADREPTSVLVRRFPVAEYPERPLLNIIWAHEACSPSTVEDRDTPVSLHHYFRSQHLIPLLLGSETAPRTALIMEPVMPALQNRSTDSNAYVQAWLREGLHLLSVSDLLHPGPDVPEWRAVLMPGDPPDQIRVTLVCRAESPRPFTVGDGLGIRVDRAWLDIAASGGITLWAGLTGLLSTPGRDPETILRALADAAHAGTLVGGRIPAVTVGLPDL</sequence>